<dbReference type="RefSeq" id="WP_009779292.1">
    <property type="nucleotide sequence ID" value="NZ_CH672395.1"/>
</dbReference>
<evidence type="ECO:0000313" key="2">
    <source>
        <dbReference type="Proteomes" id="UP000001601"/>
    </source>
</evidence>
<dbReference type="EMBL" id="AANC01000002">
    <property type="protein sequence ID" value="EAQ50265.1"/>
    <property type="molecule type" value="Genomic_DNA"/>
</dbReference>
<protein>
    <recommendedName>
        <fullName evidence="3">Fibronectin type-III domain-containing protein</fullName>
    </recommendedName>
</protein>
<evidence type="ECO:0008006" key="3">
    <source>
        <dbReference type="Google" id="ProtNLM"/>
    </source>
</evidence>
<dbReference type="PROSITE" id="PS51257">
    <property type="entry name" value="PROKAR_LIPOPROTEIN"/>
    <property type="match status" value="1"/>
</dbReference>
<dbReference type="InterPro" id="IPR013783">
    <property type="entry name" value="Ig-like_fold"/>
</dbReference>
<accession>A3XJK6</accession>
<keyword evidence="2" id="KW-1185">Reference proteome</keyword>
<proteinExistence type="predicted"/>
<organism evidence="1 2">
    <name type="scientific">Leeuwenhoekiella blandensis (strain CECT 7118 / CCUG 51940 / KCTC 22103 / MED217)</name>
    <name type="common">Flavobacterium sp. (strain MED217)</name>
    <dbReference type="NCBI Taxonomy" id="398720"/>
    <lineage>
        <taxon>Bacteria</taxon>
        <taxon>Pseudomonadati</taxon>
        <taxon>Bacteroidota</taxon>
        <taxon>Flavobacteriia</taxon>
        <taxon>Flavobacteriales</taxon>
        <taxon>Flavobacteriaceae</taxon>
        <taxon>Leeuwenhoekiella</taxon>
    </lineage>
</organism>
<dbReference type="STRING" id="398720.MED217_04517"/>
<sequence length="497" mass="54214">MKKALLIILAILAFSCSEDPIEDTGFGTISGSVVLDGENTPLANVKISTNPVTNTVFTDANGAFIIEEAPVGDYSVQADLEGYITAFEAARVEENRTNNIVFELEVSTANNKAPLKPVLVTPEDTSVDVATTVDFVWTSGSNDEDELTYTLELRNITANTSEYFENLIDTTLTVSSLQRGAQYIWQITVTDDINQEVLSEVSQFSTIPNPANAFHFARVINGNSVIFSSDQNGTDVVQLTHSSHNSFRPRKNTQAGKVAFLRTVGGDTHIFTMNLDGTATRQITAAIPVNGFRLSAINFAWAQNGSKIYYPNFDKLYSINPDGSGRELLYQTTNGSLISEVATTDLNDNIIVLKTNNTLGYDTRIFTVSLSAGTEETIILENEDGASGGIDLSANADEVIYTRDISGSENSSYRIFQSRLFKYDLNSSTETQIQTDVDQGENDLEARWSPSEGEIILTRKGNNSAAEPAVYMIDLNSSSTSGSDIQLFPNASMPDWE</sequence>
<dbReference type="InterPro" id="IPR036116">
    <property type="entry name" value="FN3_sf"/>
</dbReference>
<dbReference type="SUPFAM" id="SSF49265">
    <property type="entry name" value="Fibronectin type III"/>
    <property type="match status" value="1"/>
</dbReference>
<dbReference type="InterPro" id="IPR008969">
    <property type="entry name" value="CarboxyPept-like_regulatory"/>
</dbReference>
<dbReference type="Proteomes" id="UP000001601">
    <property type="component" value="Unassembled WGS sequence"/>
</dbReference>
<dbReference type="Gene3D" id="2.120.10.30">
    <property type="entry name" value="TolB, C-terminal domain"/>
    <property type="match status" value="1"/>
</dbReference>
<dbReference type="Gene3D" id="2.60.40.10">
    <property type="entry name" value="Immunoglobulins"/>
    <property type="match status" value="1"/>
</dbReference>
<dbReference type="AlphaFoldDB" id="A3XJK6"/>
<dbReference type="InterPro" id="IPR011042">
    <property type="entry name" value="6-blade_b-propeller_TolB-like"/>
</dbReference>
<evidence type="ECO:0000313" key="1">
    <source>
        <dbReference type="EMBL" id="EAQ50265.1"/>
    </source>
</evidence>
<dbReference type="eggNOG" id="COG0823">
    <property type="taxonomic scope" value="Bacteria"/>
</dbReference>
<dbReference type="SUPFAM" id="SSF49464">
    <property type="entry name" value="Carboxypeptidase regulatory domain-like"/>
    <property type="match status" value="1"/>
</dbReference>
<dbReference type="Gene3D" id="2.60.40.1120">
    <property type="entry name" value="Carboxypeptidase-like, regulatory domain"/>
    <property type="match status" value="1"/>
</dbReference>
<name>A3XJK6_LEEBM</name>
<dbReference type="Pfam" id="PF13715">
    <property type="entry name" value="CarbopepD_reg_2"/>
    <property type="match status" value="1"/>
</dbReference>
<dbReference type="OrthoDB" id="9815657at2"/>
<comment type="caution">
    <text evidence="1">The sequence shown here is derived from an EMBL/GenBank/DDBJ whole genome shotgun (WGS) entry which is preliminary data.</text>
</comment>
<dbReference type="SUPFAM" id="SSF69304">
    <property type="entry name" value="Tricorn protease N-terminal domain"/>
    <property type="match status" value="1"/>
</dbReference>
<gene>
    <name evidence="1" type="ORF">MED217_04517</name>
</gene>
<dbReference type="HOGENOM" id="CLU_042641_0_0_10"/>
<reference evidence="1 2" key="1">
    <citation type="journal article" date="2007" name="Nature">
        <title>Light stimulates growth of proteorhodopsin-containing marine Flavobacteria.</title>
        <authorList>
            <person name="Gomez-Consarnau L."/>
            <person name="Gonzalez J.M."/>
            <person name="Coll-Llado M."/>
            <person name="Gourdon P."/>
            <person name="Pascher T."/>
            <person name="Neutze R."/>
            <person name="Pedros-Alio C."/>
            <person name="Pinhassi J."/>
        </authorList>
    </citation>
    <scope>NUCLEOTIDE SEQUENCE [LARGE SCALE GENOMIC DNA]</scope>
    <source>
        <strain evidence="1 2">MED217</strain>
    </source>
</reference>